<dbReference type="GO" id="GO:0003677">
    <property type="term" value="F:DNA binding"/>
    <property type="evidence" value="ECO:0007669"/>
    <property type="project" value="InterPro"/>
</dbReference>
<gene>
    <name evidence="3" type="ORF">HDF25_003576</name>
</gene>
<name>A0A7X0MJR3_9SPHI</name>
<dbReference type="InterPro" id="IPR004026">
    <property type="entry name" value="Ada_DNA_repair_Zn-bd"/>
</dbReference>
<protein>
    <submittedName>
        <fullName evidence="3">Methylphosphotriester-DNA--protein-cysteine methyltransferase</fullName>
    </submittedName>
</protein>
<organism evidence="3 4">
    <name type="scientific">Pedobacter cryoconitis</name>
    <dbReference type="NCBI Taxonomy" id="188932"/>
    <lineage>
        <taxon>Bacteria</taxon>
        <taxon>Pseudomonadati</taxon>
        <taxon>Bacteroidota</taxon>
        <taxon>Sphingobacteriia</taxon>
        <taxon>Sphingobacteriales</taxon>
        <taxon>Sphingobacteriaceae</taxon>
        <taxon>Pedobacter</taxon>
    </lineage>
</organism>
<evidence type="ECO:0000313" key="4">
    <source>
        <dbReference type="Proteomes" id="UP000521017"/>
    </source>
</evidence>
<comment type="caution">
    <text evidence="3">The sequence shown here is derived from an EMBL/GenBank/DDBJ whole genome shotgun (WGS) entry which is preliminary data.</text>
</comment>
<dbReference type="AlphaFoldDB" id="A0A7X0MJR3"/>
<dbReference type="GO" id="GO:0008270">
    <property type="term" value="F:zinc ion binding"/>
    <property type="evidence" value="ECO:0007669"/>
    <property type="project" value="InterPro"/>
</dbReference>
<sequence length="84" mass="9827">MMIRHTAISDQELRILIRRAEITFAGNKKLMIYGTLHCKSGKRMKRENRVFFANEEEAKANGFRPCGNCKKSLYQQWIYSVKGN</sequence>
<dbReference type="Proteomes" id="UP000521017">
    <property type="component" value="Unassembled WGS sequence"/>
</dbReference>
<dbReference type="Pfam" id="PF02805">
    <property type="entry name" value="Ada_Zn_binding"/>
    <property type="match status" value="1"/>
</dbReference>
<dbReference type="RefSeq" id="WP_221450942.1">
    <property type="nucleotide sequence ID" value="NZ_JACHCC010000009.1"/>
</dbReference>
<dbReference type="GO" id="GO:0006281">
    <property type="term" value="P:DNA repair"/>
    <property type="evidence" value="ECO:0007669"/>
    <property type="project" value="InterPro"/>
</dbReference>
<dbReference type="GO" id="GO:0006355">
    <property type="term" value="P:regulation of DNA-templated transcription"/>
    <property type="evidence" value="ECO:0007669"/>
    <property type="project" value="InterPro"/>
</dbReference>
<dbReference type="SUPFAM" id="SSF57884">
    <property type="entry name" value="Ada DNA repair protein, N-terminal domain (N-Ada 10)"/>
    <property type="match status" value="1"/>
</dbReference>
<evidence type="ECO:0000256" key="1">
    <source>
        <dbReference type="ARBA" id="ARBA00023159"/>
    </source>
</evidence>
<reference evidence="3 4" key="1">
    <citation type="submission" date="2020-08" db="EMBL/GenBank/DDBJ databases">
        <title>Genomic Encyclopedia of Type Strains, Phase IV (KMG-V): Genome sequencing to study the core and pangenomes of soil and plant-associated prokaryotes.</title>
        <authorList>
            <person name="Whitman W."/>
        </authorList>
    </citation>
    <scope>NUCLEOTIDE SEQUENCE [LARGE SCALE GENOMIC DNA]</scope>
    <source>
        <strain evidence="3 4">M2T3</strain>
    </source>
</reference>
<evidence type="ECO:0000313" key="3">
    <source>
        <dbReference type="EMBL" id="MBB6501409.1"/>
    </source>
</evidence>
<proteinExistence type="predicted"/>
<accession>A0A7X0MJR3</accession>
<keyword evidence="3" id="KW-0808">Transferase</keyword>
<dbReference type="GO" id="GO:0032259">
    <property type="term" value="P:methylation"/>
    <property type="evidence" value="ECO:0007669"/>
    <property type="project" value="UniProtKB-KW"/>
</dbReference>
<keyword evidence="1" id="KW-0010">Activator</keyword>
<evidence type="ECO:0000259" key="2">
    <source>
        <dbReference type="Pfam" id="PF02805"/>
    </source>
</evidence>
<feature type="domain" description="Ada DNA repair metal-binding" evidence="2">
    <location>
        <begin position="24"/>
        <end position="70"/>
    </location>
</feature>
<dbReference type="GO" id="GO:0008168">
    <property type="term" value="F:methyltransferase activity"/>
    <property type="evidence" value="ECO:0007669"/>
    <property type="project" value="UniProtKB-KW"/>
</dbReference>
<keyword evidence="3" id="KW-0489">Methyltransferase</keyword>
<dbReference type="InterPro" id="IPR035451">
    <property type="entry name" value="Ada-like_dom_sf"/>
</dbReference>
<dbReference type="Gene3D" id="3.40.10.10">
    <property type="entry name" value="DNA Methylphosphotriester Repair Domain"/>
    <property type="match status" value="1"/>
</dbReference>
<dbReference type="EMBL" id="JACHCC010000009">
    <property type="protein sequence ID" value="MBB6501409.1"/>
    <property type="molecule type" value="Genomic_DNA"/>
</dbReference>